<dbReference type="Proteomes" id="UP000481153">
    <property type="component" value="Unassembled WGS sequence"/>
</dbReference>
<protein>
    <submittedName>
        <fullName evidence="1">Uncharacterized protein</fullName>
    </submittedName>
</protein>
<reference evidence="1 2" key="1">
    <citation type="submission" date="2019-07" db="EMBL/GenBank/DDBJ databases">
        <title>Genomics analysis of Aphanomyces spp. identifies a new class of oomycete effector associated with host adaptation.</title>
        <authorList>
            <person name="Gaulin E."/>
        </authorList>
    </citation>
    <scope>NUCLEOTIDE SEQUENCE [LARGE SCALE GENOMIC DNA]</scope>
    <source>
        <strain evidence="1 2">ATCC 201684</strain>
    </source>
</reference>
<accession>A0A6G0W5F6</accession>
<dbReference type="AlphaFoldDB" id="A0A6G0W5F6"/>
<evidence type="ECO:0000313" key="2">
    <source>
        <dbReference type="Proteomes" id="UP000481153"/>
    </source>
</evidence>
<dbReference type="EMBL" id="VJMJ01000502">
    <property type="protein sequence ID" value="KAF0721160.1"/>
    <property type="molecule type" value="Genomic_DNA"/>
</dbReference>
<keyword evidence="2" id="KW-1185">Reference proteome</keyword>
<gene>
    <name evidence="1" type="ORF">Ae201684_019215</name>
</gene>
<name>A0A6G0W5F6_9STRA</name>
<comment type="caution">
    <text evidence="1">The sequence shown here is derived from an EMBL/GenBank/DDBJ whole genome shotgun (WGS) entry which is preliminary data.</text>
</comment>
<proteinExistence type="predicted"/>
<evidence type="ECO:0000313" key="1">
    <source>
        <dbReference type="EMBL" id="KAF0721160.1"/>
    </source>
</evidence>
<dbReference type="VEuPathDB" id="FungiDB:AeMF1_007251"/>
<organism evidence="1 2">
    <name type="scientific">Aphanomyces euteiches</name>
    <dbReference type="NCBI Taxonomy" id="100861"/>
    <lineage>
        <taxon>Eukaryota</taxon>
        <taxon>Sar</taxon>
        <taxon>Stramenopiles</taxon>
        <taxon>Oomycota</taxon>
        <taxon>Saprolegniomycetes</taxon>
        <taxon>Saprolegniales</taxon>
        <taxon>Verrucalvaceae</taxon>
        <taxon>Aphanomyces</taxon>
    </lineage>
</organism>
<sequence>MFRPGQKVQVQGLLSSKEHNGKVGVVKVALPIHNPERIRVKLHGMKQLMSVRPTNLVAHGPIPSPQLREAVLADLNSGEIPMHLSVETLRGAMCPHDSLNNPLFAHRCVVMCGRCGIQDNTNFMARVPTSRREVRLECVECVVFLVAEAGIDANDSAGISAFVERRYMGSIEAAWKLAGYSVAHTFDAITGIDIEYG</sequence>